<dbReference type="InterPro" id="IPR000397">
    <property type="entry name" value="Heat_shock_Hsp33"/>
</dbReference>
<dbReference type="OrthoDB" id="9793753at2"/>
<dbReference type="EMBL" id="CP034433">
    <property type="protein sequence ID" value="AZN38045.1"/>
    <property type="molecule type" value="Genomic_DNA"/>
</dbReference>
<protein>
    <recommendedName>
        <fullName evidence="6">33 kDa chaperonin</fullName>
    </recommendedName>
    <alternativeName>
        <fullName evidence="6">Heat shock protein 33 homolog</fullName>
        <shortName evidence="6">HSP33</shortName>
    </alternativeName>
</protein>
<dbReference type="InterPro" id="IPR016153">
    <property type="entry name" value="Heat_shock_Hsp33_N"/>
</dbReference>
<dbReference type="Pfam" id="PF01430">
    <property type="entry name" value="HSP33"/>
    <property type="match status" value="1"/>
</dbReference>
<sequence length="291" mass="32378">MKMKDSLERFLFDGLPVRGEIVQLDGTYKEVLTRHPYPPVLQKRIGELLAAAALLTATIKLDGTLVMQLRGNGPLKMLVVECTSEMTMRATARWEGLISSDATLAELIGQGQFSIMIDPQDGETWQGVVGFEKGQSVAEIIENYMQRSEQLDTSIWLAADGEMAGGLLIQKLPEGQGDADGWDRVSALSQTIQNEELLTLPLRETLYRLYNEEKVRIFDPVFPSFACTCSRERVGGMLKMLGKAEIEGLLAEHGHVDVGCEFCNEKYQFDQVDVTQLFIGHGITEVNPQLH</sequence>
<dbReference type="Gene3D" id="3.90.1280.10">
    <property type="entry name" value="HSP33 redox switch-like"/>
    <property type="match status" value="1"/>
</dbReference>
<accession>A0A3S8ZX72</accession>
<comment type="similarity">
    <text evidence="6">Belongs to the HSP33 family.</text>
</comment>
<evidence type="ECO:0000256" key="2">
    <source>
        <dbReference type="ARBA" id="ARBA00022833"/>
    </source>
</evidence>
<evidence type="ECO:0000313" key="8">
    <source>
        <dbReference type="Proteomes" id="UP000282438"/>
    </source>
</evidence>
<gene>
    <name evidence="6 7" type="primary">hslO</name>
    <name evidence="7" type="ORF">EJO50_02255</name>
</gene>
<keyword evidence="1 6" id="KW-0963">Cytoplasm</keyword>
<evidence type="ECO:0000313" key="7">
    <source>
        <dbReference type="EMBL" id="AZN38045.1"/>
    </source>
</evidence>
<dbReference type="SUPFAM" id="SSF118352">
    <property type="entry name" value="HSP33 redox switch-like"/>
    <property type="match status" value="1"/>
</dbReference>
<keyword evidence="8" id="KW-1185">Reference proteome</keyword>
<keyword evidence="4 6" id="KW-0143">Chaperone</keyword>
<name>A0A3S8ZX72_9NEIS</name>
<dbReference type="GO" id="GO:0051082">
    <property type="term" value="F:unfolded protein binding"/>
    <property type="evidence" value="ECO:0007669"/>
    <property type="project" value="UniProtKB-UniRule"/>
</dbReference>
<dbReference type="Gene3D" id="1.10.287.480">
    <property type="entry name" value="helix hairpin bin"/>
    <property type="match status" value="1"/>
</dbReference>
<dbReference type="Proteomes" id="UP000282438">
    <property type="component" value="Chromosome"/>
</dbReference>
<comment type="function">
    <text evidence="6">Redox regulated molecular chaperone. Protects both thermally unfolding and oxidatively damaged proteins from irreversible aggregation. Plays an important role in the bacterial defense system toward oxidative stress.</text>
</comment>
<evidence type="ECO:0000256" key="3">
    <source>
        <dbReference type="ARBA" id="ARBA00023157"/>
    </source>
</evidence>
<dbReference type="SUPFAM" id="SSF64397">
    <property type="entry name" value="Hsp33 domain"/>
    <property type="match status" value="1"/>
</dbReference>
<dbReference type="PANTHER" id="PTHR30111">
    <property type="entry name" value="33 KDA CHAPERONIN"/>
    <property type="match status" value="1"/>
</dbReference>
<evidence type="ECO:0000256" key="1">
    <source>
        <dbReference type="ARBA" id="ARBA00022490"/>
    </source>
</evidence>
<dbReference type="AlphaFoldDB" id="A0A3S8ZX72"/>
<reference evidence="7 8" key="1">
    <citation type="submission" date="2018-12" db="EMBL/GenBank/DDBJ databases">
        <title>Complete genome sequence of Iodobacter sp. H11R3.</title>
        <authorList>
            <person name="Bae J.-W."/>
        </authorList>
    </citation>
    <scope>NUCLEOTIDE SEQUENCE [LARGE SCALE GENOMIC DNA]</scope>
    <source>
        <strain evidence="7 8">H11R3</strain>
    </source>
</reference>
<dbReference type="HAMAP" id="MF_00117">
    <property type="entry name" value="HslO"/>
    <property type="match status" value="1"/>
</dbReference>
<keyword evidence="3 6" id="KW-1015">Disulfide bond</keyword>
<dbReference type="GO" id="GO:0005737">
    <property type="term" value="C:cytoplasm"/>
    <property type="evidence" value="ECO:0007669"/>
    <property type="project" value="UniProtKB-SubCell"/>
</dbReference>
<dbReference type="GO" id="GO:0042026">
    <property type="term" value="P:protein refolding"/>
    <property type="evidence" value="ECO:0007669"/>
    <property type="project" value="TreeGrafter"/>
</dbReference>
<comment type="subcellular location">
    <subcellularLocation>
        <location evidence="6">Cytoplasm</location>
    </subcellularLocation>
</comment>
<dbReference type="InterPro" id="IPR016154">
    <property type="entry name" value="Heat_shock_Hsp33_C"/>
</dbReference>
<evidence type="ECO:0000256" key="6">
    <source>
        <dbReference type="HAMAP-Rule" id="MF_00117"/>
    </source>
</evidence>
<dbReference type="InterPro" id="IPR023212">
    <property type="entry name" value="Hsp33_helix_hairpin_bin_dom_sf"/>
</dbReference>
<feature type="disulfide bond" description="Redox-active" evidence="6">
    <location>
        <begin position="227"/>
        <end position="229"/>
    </location>
</feature>
<keyword evidence="5 6" id="KW-0676">Redox-active center</keyword>
<dbReference type="Gene3D" id="3.55.30.10">
    <property type="entry name" value="Hsp33 domain"/>
    <property type="match status" value="1"/>
</dbReference>
<evidence type="ECO:0000256" key="5">
    <source>
        <dbReference type="ARBA" id="ARBA00023284"/>
    </source>
</evidence>
<feature type="disulfide bond" description="Redox-active" evidence="6">
    <location>
        <begin position="260"/>
        <end position="263"/>
    </location>
</feature>
<dbReference type="KEGG" id="iod:EJO50_02255"/>
<dbReference type="GO" id="GO:0044183">
    <property type="term" value="F:protein folding chaperone"/>
    <property type="evidence" value="ECO:0007669"/>
    <property type="project" value="TreeGrafter"/>
</dbReference>
<evidence type="ECO:0000256" key="4">
    <source>
        <dbReference type="ARBA" id="ARBA00023186"/>
    </source>
</evidence>
<comment type="PTM">
    <text evidence="6">Under oxidizing conditions two disulfide bonds are formed involving the reactive cysteines. Under reducing conditions zinc is bound to the reactive cysteines and the protein is inactive.</text>
</comment>
<organism evidence="7 8">
    <name type="scientific">Iodobacter ciconiae</name>
    <dbReference type="NCBI Taxonomy" id="2496266"/>
    <lineage>
        <taxon>Bacteria</taxon>
        <taxon>Pseudomonadati</taxon>
        <taxon>Pseudomonadota</taxon>
        <taxon>Betaproteobacteria</taxon>
        <taxon>Neisseriales</taxon>
        <taxon>Chitinibacteraceae</taxon>
        <taxon>Iodobacter</taxon>
    </lineage>
</organism>
<dbReference type="CDD" id="cd00498">
    <property type="entry name" value="Hsp33"/>
    <property type="match status" value="1"/>
</dbReference>
<proteinExistence type="inferred from homology"/>
<dbReference type="PIRSF" id="PIRSF005261">
    <property type="entry name" value="Heat_shock_Hsp33"/>
    <property type="match status" value="1"/>
</dbReference>
<dbReference type="NCBIfam" id="NF001033">
    <property type="entry name" value="PRK00114.1"/>
    <property type="match status" value="1"/>
</dbReference>
<dbReference type="PANTHER" id="PTHR30111:SF1">
    <property type="entry name" value="33 KDA CHAPERONIN"/>
    <property type="match status" value="1"/>
</dbReference>
<keyword evidence="2 6" id="KW-0862">Zinc</keyword>